<sequence>MLEFIGQHFQTILIFLIAIAAIYIAYQQHLTNKHRFNLALFEKRIAVYYPVRDFLLSYQRDLKVDFEQLREMRRRVLGADILFGKKIVELNQEIIDMAVEYMTVQDTLQDVENLTEEERLTALNTEKRLTLRLVAAAERANEAYKPYFKFSRQK</sequence>
<organism evidence="2 3">
    <name type="scientific">Henriciella algicola</name>
    <dbReference type="NCBI Taxonomy" id="1608422"/>
    <lineage>
        <taxon>Bacteria</taxon>
        <taxon>Pseudomonadati</taxon>
        <taxon>Pseudomonadota</taxon>
        <taxon>Alphaproteobacteria</taxon>
        <taxon>Hyphomonadales</taxon>
        <taxon>Hyphomonadaceae</taxon>
        <taxon>Henriciella</taxon>
    </lineage>
</organism>
<keyword evidence="3" id="KW-1185">Reference proteome</keyword>
<keyword evidence="1" id="KW-0812">Transmembrane</keyword>
<comment type="caution">
    <text evidence="2">The sequence shown here is derived from an EMBL/GenBank/DDBJ whole genome shotgun (WGS) entry which is preliminary data.</text>
</comment>
<dbReference type="OrthoDB" id="7867330at2"/>
<evidence type="ECO:0000313" key="3">
    <source>
        <dbReference type="Proteomes" id="UP000265845"/>
    </source>
</evidence>
<keyword evidence="1" id="KW-1133">Transmembrane helix</keyword>
<evidence type="ECO:0000256" key="1">
    <source>
        <dbReference type="SAM" id="Phobius"/>
    </source>
</evidence>
<feature type="transmembrane region" description="Helical" evidence="1">
    <location>
        <begin position="6"/>
        <end position="26"/>
    </location>
</feature>
<dbReference type="EMBL" id="QWGA01000008">
    <property type="protein sequence ID" value="RIJ27494.1"/>
    <property type="molecule type" value="Genomic_DNA"/>
</dbReference>
<accession>A0A399RA35</accession>
<proteinExistence type="predicted"/>
<reference evidence="2 3" key="1">
    <citation type="submission" date="2018-08" db="EMBL/GenBank/DDBJ databases">
        <title>Henriciella mobilis sp. nov., isolated from seawater.</title>
        <authorList>
            <person name="Cheng H."/>
            <person name="Wu Y.-H."/>
            <person name="Xu X.-W."/>
            <person name="Guo L.-L."/>
        </authorList>
    </citation>
    <scope>NUCLEOTIDE SEQUENCE [LARGE SCALE GENOMIC DNA]</scope>
    <source>
        <strain evidence="2 3">CCUG67844</strain>
    </source>
</reference>
<gene>
    <name evidence="2" type="ORF">D1222_13945</name>
</gene>
<keyword evidence="1" id="KW-0472">Membrane</keyword>
<evidence type="ECO:0000313" key="2">
    <source>
        <dbReference type="EMBL" id="RIJ27494.1"/>
    </source>
</evidence>
<dbReference type="AlphaFoldDB" id="A0A399RA35"/>
<dbReference type="Proteomes" id="UP000265845">
    <property type="component" value="Unassembled WGS sequence"/>
</dbReference>
<protein>
    <submittedName>
        <fullName evidence="2">Uncharacterized protein</fullName>
    </submittedName>
</protein>
<dbReference type="RefSeq" id="WP_119454871.1">
    <property type="nucleotide sequence ID" value="NZ_QWGA01000008.1"/>
</dbReference>
<name>A0A399RA35_9PROT</name>